<dbReference type="PANTHER" id="PTHR31147:SF66">
    <property type="entry name" value="OS05G0315700 PROTEIN"/>
    <property type="match status" value="1"/>
</dbReference>
<sequence length="297" mass="33165">MCDAAGFVQFIIALSEIANGASEPSTLPVWQRELLCARDPPRVTCTHHEYDEVDDNTNGTIVPLDDDMEHRSFFFGPTQISAIRRFIPTHLQKCSTFEVLTACLWRCRTMALEPNPEDEMRITCLVNARSKLNPPLPGGYYGNAICFTTAISTARDLCSKPLGHALELVMKAKSDVTDEYMRSVADFMVIKGRPHFTTTRTYIVTDVTRAGGLTEVDLGWGKPVYAGPSEAGVGNIPYVASFYVRFISHKGESGIVVPIWLPSAAMKRFVKELNTMLMQDNNDQDLQEHKLLDRSKL</sequence>
<proteinExistence type="inferred from homology"/>
<dbReference type="Pfam" id="PF02458">
    <property type="entry name" value="Transferase"/>
    <property type="match status" value="1"/>
</dbReference>
<keyword evidence="4" id="KW-1185">Reference proteome</keyword>
<evidence type="ECO:0000313" key="3">
    <source>
        <dbReference type="EMBL" id="OTG38218.1"/>
    </source>
</evidence>
<evidence type="ECO:0000313" key="4">
    <source>
        <dbReference type="Proteomes" id="UP000215914"/>
    </source>
</evidence>
<dbReference type="PANTHER" id="PTHR31147">
    <property type="entry name" value="ACYL TRANSFERASE 4"/>
    <property type="match status" value="1"/>
</dbReference>
<dbReference type="GO" id="GO:0016747">
    <property type="term" value="F:acyltransferase activity, transferring groups other than amino-acyl groups"/>
    <property type="evidence" value="ECO:0000318"/>
    <property type="project" value="GO_Central"/>
</dbReference>
<dbReference type="Gene3D" id="3.30.559.10">
    <property type="entry name" value="Chloramphenicol acetyltransferase-like domain"/>
    <property type="match status" value="2"/>
</dbReference>
<protein>
    <submittedName>
        <fullName evidence="3">Putative transferase, Chloramphenicol acetyltransferase-like domain protein</fullName>
    </submittedName>
</protein>
<reference evidence="4" key="1">
    <citation type="journal article" date="2017" name="Nature">
        <title>The sunflower genome provides insights into oil metabolism, flowering and Asterid evolution.</title>
        <authorList>
            <person name="Badouin H."/>
            <person name="Gouzy J."/>
            <person name="Grassa C.J."/>
            <person name="Murat F."/>
            <person name="Staton S.E."/>
            <person name="Cottret L."/>
            <person name="Lelandais-Briere C."/>
            <person name="Owens G.L."/>
            <person name="Carrere S."/>
            <person name="Mayjonade B."/>
            <person name="Legrand L."/>
            <person name="Gill N."/>
            <person name="Kane N.C."/>
            <person name="Bowers J.E."/>
            <person name="Hubner S."/>
            <person name="Bellec A."/>
            <person name="Berard A."/>
            <person name="Berges H."/>
            <person name="Blanchet N."/>
            <person name="Boniface M.C."/>
            <person name="Brunel D."/>
            <person name="Catrice O."/>
            <person name="Chaidir N."/>
            <person name="Claudel C."/>
            <person name="Donnadieu C."/>
            <person name="Faraut T."/>
            <person name="Fievet G."/>
            <person name="Helmstetter N."/>
            <person name="King M."/>
            <person name="Knapp S.J."/>
            <person name="Lai Z."/>
            <person name="Le Paslier M.C."/>
            <person name="Lippi Y."/>
            <person name="Lorenzon L."/>
            <person name="Mandel J.R."/>
            <person name="Marage G."/>
            <person name="Marchand G."/>
            <person name="Marquand E."/>
            <person name="Bret-Mestries E."/>
            <person name="Morien E."/>
            <person name="Nambeesan S."/>
            <person name="Nguyen T."/>
            <person name="Pegot-Espagnet P."/>
            <person name="Pouilly N."/>
            <person name="Raftis F."/>
            <person name="Sallet E."/>
            <person name="Schiex T."/>
            <person name="Thomas J."/>
            <person name="Vandecasteele C."/>
            <person name="Vares D."/>
            <person name="Vear F."/>
            <person name="Vautrin S."/>
            <person name="Crespi M."/>
            <person name="Mangin B."/>
            <person name="Burke J.M."/>
            <person name="Salse J."/>
            <person name="Munos S."/>
            <person name="Vincourt P."/>
            <person name="Rieseberg L.H."/>
            <person name="Langlade N.B."/>
        </authorList>
    </citation>
    <scope>NUCLEOTIDE SEQUENCE [LARGE SCALE GENOMIC DNA]</scope>
    <source>
        <strain evidence="4">cv. SF193</strain>
    </source>
</reference>
<gene>
    <name evidence="3" type="ORF">HannXRQ_Chr01g0027341</name>
</gene>
<evidence type="ECO:0000256" key="2">
    <source>
        <dbReference type="ARBA" id="ARBA00022679"/>
    </source>
</evidence>
<dbReference type="Proteomes" id="UP000215914">
    <property type="component" value="Chromosome 1"/>
</dbReference>
<name>A0A251VRP4_HELAN</name>
<keyword evidence="2 3" id="KW-0808">Transferase</keyword>
<comment type="similarity">
    <text evidence="1">Belongs to the plant acyltransferase family.</text>
</comment>
<dbReference type="InParanoid" id="A0A251VRP4"/>
<dbReference type="InterPro" id="IPR050898">
    <property type="entry name" value="Plant_acyltransferase"/>
</dbReference>
<dbReference type="OMA" id="DEMRITC"/>
<accession>A0A251VRP4</accession>
<dbReference type="AlphaFoldDB" id="A0A251VRP4"/>
<dbReference type="InterPro" id="IPR023213">
    <property type="entry name" value="CAT-like_dom_sf"/>
</dbReference>
<organism evidence="3 4">
    <name type="scientific">Helianthus annuus</name>
    <name type="common">Common sunflower</name>
    <dbReference type="NCBI Taxonomy" id="4232"/>
    <lineage>
        <taxon>Eukaryota</taxon>
        <taxon>Viridiplantae</taxon>
        <taxon>Streptophyta</taxon>
        <taxon>Embryophyta</taxon>
        <taxon>Tracheophyta</taxon>
        <taxon>Spermatophyta</taxon>
        <taxon>Magnoliopsida</taxon>
        <taxon>eudicotyledons</taxon>
        <taxon>Gunneridae</taxon>
        <taxon>Pentapetalae</taxon>
        <taxon>asterids</taxon>
        <taxon>campanulids</taxon>
        <taxon>Asterales</taxon>
        <taxon>Asteraceae</taxon>
        <taxon>Asteroideae</taxon>
        <taxon>Heliantheae alliance</taxon>
        <taxon>Heliantheae</taxon>
        <taxon>Helianthus</taxon>
    </lineage>
</organism>
<dbReference type="EMBL" id="CM007890">
    <property type="protein sequence ID" value="OTG38218.1"/>
    <property type="molecule type" value="Genomic_DNA"/>
</dbReference>
<evidence type="ECO:0000256" key="1">
    <source>
        <dbReference type="ARBA" id="ARBA00009861"/>
    </source>
</evidence>